<name>A0ABX1X494_9BACL</name>
<comment type="caution">
    <text evidence="1">The sequence shown here is derived from an EMBL/GenBank/DDBJ whole genome shotgun (WGS) entry which is preliminary data.</text>
</comment>
<dbReference type="Proteomes" id="UP000653578">
    <property type="component" value="Unassembled WGS sequence"/>
</dbReference>
<evidence type="ECO:0000313" key="2">
    <source>
        <dbReference type="Proteomes" id="UP000653578"/>
    </source>
</evidence>
<sequence length="322" mass="37680">MKTKIEFNMPYIYQPRKHFLSCLDYLLCSYINAHKIPYQLLLTDSWGFFYEDISTFDVNESRTTPLYQNMEGLLGMSKRSYNSEKLLSIINKVVVEEESYIFTSGEGKYLPWHPTFRTADNPHFFLITDFNAMKNEVYIVDLVPQYSGWVDLKIIDEAYSLSSKLCFQLSVPHFDGDLNTTLQKGILRCVDRVLGVEEQISKPYKTGILGLTQFKSDFVKKEFNDLNIIDIWWKSLKVIIDVRDGFLELLYYLQNCSIESVTIEVNELRIIDETLNSWFAFRNGLKRAQLTNNFSKDIHISRLEKIIDQEQKSAIAIKNMLR</sequence>
<reference evidence="1 2" key="1">
    <citation type="submission" date="2019-10" db="EMBL/GenBank/DDBJ databases">
        <title>Description of Paenibacillus humi sp. nov.</title>
        <authorList>
            <person name="Carlier A."/>
            <person name="Qi S."/>
        </authorList>
    </citation>
    <scope>NUCLEOTIDE SEQUENCE [LARGE SCALE GENOMIC DNA]</scope>
    <source>
        <strain evidence="1 2">LMG 31461</strain>
    </source>
</reference>
<dbReference type="RefSeq" id="WP_171629037.1">
    <property type="nucleotide sequence ID" value="NZ_WHNY01000009.1"/>
</dbReference>
<gene>
    <name evidence="1" type="ORF">GC096_04115</name>
</gene>
<organism evidence="1 2">
    <name type="scientific">Paenibacillus plantarum</name>
    <dbReference type="NCBI Taxonomy" id="2654975"/>
    <lineage>
        <taxon>Bacteria</taxon>
        <taxon>Bacillati</taxon>
        <taxon>Bacillota</taxon>
        <taxon>Bacilli</taxon>
        <taxon>Bacillales</taxon>
        <taxon>Paenibacillaceae</taxon>
        <taxon>Paenibacillus</taxon>
    </lineage>
</organism>
<evidence type="ECO:0008006" key="3">
    <source>
        <dbReference type="Google" id="ProtNLM"/>
    </source>
</evidence>
<accession>A0ABX1X494</accession>
<keyword evidence="2" id="KW-1185">Reference proteome</keyword>
<evidence type="ECO:0000313" key="1">
    <source>
        <dbReference type="EMBL" id="NOU63232.1"/>
    </source>
</evidence>
<proteinExistence type="predicted"/>
<protein>
    <recommendedName>
        <fullName evidence="3">Butirosin biosynthesis protein H N-terminal domain-containing protein</fullName>
    </recommendedName>
</protein>
<dbReference type="EMBL" id="WHNY01000009">
    <property type="protein sequence ID" value="NOU63232.1"/>
    <property type="molecule type" value="Genomic_DNA"/>
</dbReference>